<evidence type="ECO:0000313" key="2">
    <source>
        <dbReference type="EMBL" id="KJH72941.1"/>
    </source>
</evidence>
<proteinExistence type="predicted"/>
<evidence type="ECO:0000313" key="3">
    <source>
        <dbReference type="Proteomes" id="UP000032452"/>
    </source>
</evidence>
<dbReference type="EMBL" id="JYON01000003">
    <property type="protein sequence ID" value="KJH72941.1"/>
    <property type="molecule type" value="Genomic_DNA"/>
</dbReference>
<protein>
    <submittedName>
        <fullName evidence="2">Uncharacterized protein</fullName>
    </submittedName>
</protein>
<feature type="region of interest" description="Disordered" evidence="1">
    <location>
        <begin position="51"/>
        <end position="72"/>
    </location>
</feature>
<organism evidence="2 3">
    <name type="scientific">Aliterella atlantica CENA595</name>
    <dbReference type="NCBI Taxonomy" id="1618023"/>
    <lineage>
        <taxon>Bacteria</taxon>
        <taxon>Bacillati</taxon>
        <taxon>Cyanobacteriota</taxon>
        <taxon>Cyanophyceae</taxon>
        <taxon>Chroococcidiopsidales</taxon>
        <taxon>Aliterellaceae</taxon>
        <taxon>Aliterella</taxon>
    </lineage>
</organism>
<name>A0A0D9A0E9_9CYAN</name>
<evidence type="ECO:0000256" key="1">
    <source>
        <dbReference type="SAM" id="MobiDB-lite"/>
    </source>
</evidence>
<accession>A0A0D9A0E9</accession>
<dbReference type="AlphaFoldDB" id="A0A0D9A0E9"/>
<reference evidence="2 3" key="1">
    <citation type="submission" date="2015-02" db="EMBL/GenBank/DDBJ databases">
        <title>Draft genome of a novel marine cyanobacterium (Chroococcales) isolated from South Atlantic Ocean.</title>
        <authorList>
            <person name="Rigonato J."/>
            <person name="Alvarenga D.O."/>
            <person name="Branco L.H."/>
            <person name="Varani A.M."/>
            <person name="Brandini F.P."/>
            <person name="Fiore M.F."/>
        </authorList>
    </citation>
    <scope>NUCLEOTIDE SEQUENCE [LARGE SCALE GENOMIC DNA]</scope>
    <source>
        <strain evidence="2 3">CENA595</strain>
    </source>
</reference>
<feature type="compositionally biased region" description="Basic and acidic residues" evidence="1">
    <location>
        <begin position="57"/>
        <end position="72"/>
    </location>
</feature>
<dbReference type="OrthoDB" id="583342at2"/>
<gene>
    <name evidence="2" type="ORF">UH38_05255</name>
</gene>
<comment type="caution">
    <text evidence="2">The sequence shown here is derived from an EMBL/GenBank/DDBJ whole genome shotgun (WGS) entry which is preliminary data.</text>
</comment>
<sequence>MKITSISYQAVRNLGNYESERLEATAEVALGDDPIETVRSLRLFVHEQLDAPSSAMPDDHNPLFDEGDADRF</sequence>
<keyword evidence="3" id="KW-1185">Reference proteome</keyword>
<dbReference type="Proteomes" id="UP000032452">
    <property type="component" value="Unassembled WGS sequence"/>
</dbReference>